<dbReference type="Gene3D" id="3.50.50.60">
    <property type="entry name" value="FAD/NAD(P)-binding domain"/>
    <property type="match status" value="1"/>
</dbReference>
<dbReference type="Pfam" id="PF01494">
    <property type="entry name" value="FAD_binding_3"/>
    <property type="match status" value="1"/>
</dbReference>
<dbReference type="InterPro" id="IPR050407">
    <property type="entry name" value="Geranylgeranyl_reductase"/>
</dbReference>
<dbReference type="AlphaFoldDB" id="A0A8J3CG71"/>
<organism evidence="2 3">
    <name type="scientific">Longimycelium tulufanense</name>
    <dbReference type="NCBI Taxonomy" id="907463"/>
    <lineage>
        <taxon>Bacteria</taxon>
        <taxon>Bacillati</taxon>
        <taxon>Actinomycetota</taxon>
        <taxon>Actinomycetes</taxon>
        <taxon>Pseudonocardiales</taxon>
        <taxon>Pseudonocardiaceae</taxon>
        <taxon>Longimycelium</taxon>
    </lineage>
</organism>
<protein>
    <submittedName>
        <fullName evidence="2">Oxidoreductase</fullName>
    </submittedName>
</protein>
<name>A0A8J3CG71_9PSEU</name>
<feature type="domain" description="FAD-binding" evidence="1">
    <location>
        <begin position="9"/>
        <end position="162"/>
    </location>
</feature>
<dbReference type="SUPFAM" id="SSF51905">
    <property type="entry name" value="FAD/NAD(P)-binding domain"/>
    <property type="match status" value="1"/>
</dbReference>
<dbReference type="InterPro" id="IPR036188">
    <property type="entry name" value="FAD/NAD-bd_sf"/>
</dbReference>
<dbReference type="EMBL" id="BMMK01000017">
    <property type="protein sequence ID" value="GGM62397.1"/>
    <property type="molecule type" value="Genomic_DNA"/>
</dbReference>
<dbReference type="InterPro" id="IPR002938">
    <property type="entry name" value="FAD-bd"/>
</dbReference>
<gene>
    <name evidence="2" type="ORF">GCM10012275_36400</name>
</gene>
<evidence type="ECO:0000313" key="2">
    <source>
        <dbReference type="EMBL" id="GGM62397.1"/>
    </source>
</evidence>
<reference evidence="2" key="2">
    <citation type="submission" date="2020-09" db="EMBL/GenBank/DDBJ databases">
        <authorList>
            <person name="Sun Q."/>
            <person name="Zhou Y."/>
        </authorList>
    </citation>
    <scope>NUCLEOTIDE SEQUENCE</scope>
    <source>
        <strain evidence="2">CGMCC 4.5737</strain>
    </source>
</reference>
<accession>A0A8J3CG71</accession>
<dbReference type="PANTHER" id="PTHR42685:SF19">
    <property type="entry name" value="POSSIBLE OXIDOREDUCTASE"/>
    <property type="match status" value="1"/>
</dbReference>
<comment type="caution">
    <text evidence="2">The sequence shown here is derived from an EMBL/GenBank/DDBJ whole genome shotgun (WGS) entry which is preliminary data.</text>
</comment>
<evidence type="ECO:0000313" key="3">
    <source>
        <dbReference type="Proteomes" id="UP000637578"/>
    </source>
</evidence>
<dbReference type="Proteomes" id="UP000637578">
    <property type="component" value="Unassembled WGS sequence"/>
</dbReference>
<evidence type="ECO:0000259" key="1">
    <source>
        <dbReference type="Pfam" id="PF01494"/>
    </source>
</evidence>
<reference evidence="2" key="1">
    <citation type="journal article" date="2014" name="Int. J. Syst. Evol. Microbiol.">
        <title>Complete genome sequence of Corynebacterium casei LMG S-19264T (=DSM 44701T), isolated from a smear-ripened cheese.</title>
        <authorList>
            <consortium name="US DOE Joint Genome Institute (JGI-PGF)"/>
            <person name="Walter F."/>
            <person name="Albersmeier A."/>
            <person name="Kalinowski J."/>
            <person name="Ruckert C."/>
        </authorList>
    </citation>
    <scope>NUCLEOTIDE SEQUENCE</scope>
    <source>
        <strain evidence="2">CGMCC 4.5737</strain>
    </source>
</reference>
<proteinExistence type="predicted"/>
<dbReference type="GO" id="GO:0071949">
    <property type="term" value="F:FAD binding"/>
    <property type="evidence" value="ECO:0007669"/>
    <property type="project" value="InterPro"/>
</dbReference>
<keyword evidence="3" id="KW-1185">Reference proteome</keyword>
<dbReference type="PANTHER" id="PTHR42685">
    <property type="entry name" value="GERANYLGERANYL DIPHOSPHATE REDUCTASE"/>
    <property type="match status" value="1"/>
</dbReference>
<sequence length="344" mass="37424">MDRRTPVIDLLVAGAGPVGLATAIRAAWAGLRVVVVDPRPSPIDKACAEALLPPAVAALGELGIDVMGRPLAGIRHLDRQHQAAVDFRARPGLGVRRTMLQHAMRSRADQLGVTLLPRRVGTVHQDASGVKAAGVRARYLVAADGLHSPIRHRLGLYRPTRGPARYGLRRHFVVPPWTDHLEVHWSAEGEAYVTPVADELVNVAVLGTVPRRFADALPAFPLLAERLAGARPVSAERGDGPLCQLTRARVSGRVMLVGDAAGSVDALTGDGLSLGMVTALALVDCVVTEHPQEYERAWRRLSRRHRLVTRSLLAAARRPWLRRRLVPLAARHPDLVQTLLRHLR</sequence>
<dbReference type="PRINTS" id="PR00420">
    <property type="entry name" value="RNGMNOXGNASE"/>
</dbReference>
<dbReference type="RefSeq" id="WP_229686487.1">
    <property type="nucleotide sequence ID" value="NZ_BMMK01000017.1"/>
</dbReference>